<evidence type="ECO:0000313" key="1">
    <source>
        <dbReference type="EMBL" id="KAH9783993.1"/>
    </source>
</evidence>
<comment type="caution">
    <text evidence="1">The sequence shown here is derived from an EMBL/GenBank/DDBJ whole genome shotgun (WGS) entry which is preliminary data.</text>
</comment>
<gene>
    <name evidence="1" type="ORF">KPL71_009502</name>
</gene>
<dbReference type="EMBL" id="CM039172">
    <property type="protein sequence ID" value="KAH9783993.1"/>
    <property type="molecule type" value="Genomic_DNA"/>
</dbReference>
<sequence length="155" mass="18366">MAMKSALKSIRERGLGSFLRELKEEGFLRALLDGNLMQTKLHNRGATLVGVDKFGNKYYQKLDEQFGRHRWVEYAEKSRYNASQVPPEWHGWLHCMTDHTGDELLMLKPKRYGLEHRENLSGEGEEFIYHSKGHFLNPEQRDWSRYQPWEPSKKE</sequence>
<keyword evidence="2" id="KW-1185">Reference proteome</keyword>
<reference evidence="2" key="1">
    <citation type="journal article" date="2023" name="Hortic. Res.">
        <title>A chromosome-level phased genome enabling allele-level studies in sweet orange: a case study on citrus Huanglongbing tolerance.</title>
        <authorList>
            <person name="Wu B."/>
            <person name="Yu Q."/>
            <person name="Deng Z."/>
            <person name="Duan Y."/>
            <person name="Luo F."/>
            <person name="Gmitter F. Jr."/>
        </authorList>
    </citation>
    <scope>NUCLEOTIDE SEQUENCE [LARGE SCALE GENOMIC DNA]</scope>
    <source>
        <strain evidence="2">cv. Valencia</strain>
    </source>
</reference>
<dbReference type="Proteomes" id="UP000829398">
    <property type="component" value="Chromosome 3"/>
</dbReference>
<evidence type="ECO:0000313" key="2">
    <source>
        <dbReference type="Proteomes" id="UP000829398"/>
    </source>
</evidence>
<accession>A0ACB8MDL9</accession>
<organism evidence="1 2">
    <name type="scientific">Citrus sinensis</name>
    <name type="common">Sweet orange</name>
    <name type="synonym">Citrus aurantium var. sinensis</name>
    <dbReference type="NCBI Taxonomy" id="2711"/>
    <lineage>
        <taxon>Eukaryota</taxon>
        <taxon>Viridiplantae</taxon>
        <taxon>Streptophyta</taxon>
        <taxon>Embryophyta</taxon>
        <taxon>Tracheophyta</taxon>
        <taxon>Spermatophyta</taxon>
        <taxon>Magnoliopsida</taxon>
        <taxon>eudicotyledons</taxon>
        <taxon>Gunneridae</taxon>
        <taxon>Pentapetalae</taxon>
        <taxon>rosids</taxon>
        <taxon>malvids</taxon>
        <taxon>Sapindales</taxon>
        <taxon>Rutaceae</taxon>
        <taxon>Aurantioideae</taxon>
        <taxon>Citrus</taxon>
    </lineage>
</organism>
<protein>
    <submittedName>
        <fullName evidence="1">NADH dehydrogenase 1 alpha subcomplex subunit 12</fullName>
    </submittedName>
</protein>
<name>A0ACB8MDL9_CITSI</name>
<proteinExistence type="predicted"/>